<reference evidence="4" key="1">
    <citation type="journal article" date="2019" name="Int. J. Syst. Evol. Microbiol.">
        <title>The Global Catalogue of Microorganisms (GCM) 10K type strain sequencing project: providing services to taxonomists for standard genome sequencing and annotation.</title>
        <authorList>
            <consortium name="The Broad Institute Genomics Platform"/>
            <consortium name="The Broad Institute Genome Sequencing Center for Infectious Disease"/>
            <person name="Wu L."/>
            <person name="Ma J."/>
        </authorList>
    </citation>
    <scope>NUCLEOTIDE SEQUENCE [LARGE SCALE GENOMIC DNA]</scope>
    <source>
        <strain evidence="4">JCM 10649</strain>
    </source>
</reference>
<feature type="region of interest" description="Disordered" evidence="1">
    <location>
        <begin position="217"/>
        <end position="236"/>
    </location>
</feature>
<dbReference type="EMBL" id="BAAAHB010000108">
    <property type="protein sequence ID" value="GAA0488977.1"/>
    <property type="molecule type" value="Genomic_DNA"/>
</dbReference>
<dbReference type="PANTHER" id="PTHR11138:SF5">
    <property type="entry name" value="METHIONYL-TRNA FORMYLTRANSFERASE, MITOCHONDRIAL"/>
    <property type="match status" value="1"/>
</dbReference>
<proteinExistence type="predicted"/>
<name>A0ABP3KZ44_9ACTN</name>
<accession>A0ABP3KZ44</accession>
<evidence type="ECO:0000256" key="1">
    <source>
        <dbReference type="SAM" id="MobiDB-lite"/>
    </source>
</evidence>
<organism evidence="3 4">
    <name type="scientific">Streptomyces stramineus</name>
    <dbReference type="NCBI Taxonomy" id="173861"/>
    <lineage>
        <taxon>Bacteria</taxon>
        <taxon>Bacillati</taxon>
        <taxon>Actinomycetota</taxon>
        <taxon>Actinomycetes</taxon>
        <taxon>Kitasatosporales</taxon>
        <taxon>Streptomycetaceae</taxon>
        <taxon>Streptomyces</taxon>
    </lineage>
</organism>
<dbReference type="SUPFAM" id="SSF53328">
    <property type="entry name" value="Formyltransferase"/>
    <property type="match status" value="1"/>
</dbReference>
<evidence type="ECO:0000313" key="3">
    <source>
        <dbReference type="EMBL" id="GAA0488977.1"/>
    </source>
</evidence>
<sequence length="272" mass="30385">MRILVCAQRDLVVCVALNRLLPELGGHTVAVALQDPPPGDLSSGNPLQRQRWFERNLTDRRVFPPLDALPRPAGELLTYRHLSRRHGIPFHRLTDINKGDGFTVAREFRPDLILSVRFGQIFKEPVLELPPLGTLNVHPGALPRYAGLAAPMHAMIAGEQKLTSTLHEIDRGIDTGPVIASDDIPVDRTRSLFWHLPQLYVRGVELFLQALPGLAEGHRPAAQPQDRTRRQYHSEPTPQEIAAFEGLGFTFLSEDDYEELVARFGSAPQRTA</sequence>
<evidence type="ECO:0000259" key="2">
    <source>
        <dbReference type="Pfam" id="PF00551"/>
    </source>
</evidence>
<evidence type="ECO:0000313" key="4">
    <source>
        <dbReference type="Proteomes" id="UP001499895"/>
    </source>
</evidence>
<dbReference type="RefSeq" id="WP_344096308.1">
    <property type="nucleotide sequence ID" value="NZ_BAAAHB010000108.1"/>
</dbReference>
<dbReference type="Pfam" id="PF00551">
    <property type="entry name" value="Formyl_trans_N"/>
    <property type="match status" value="1"/>
</dbReference>
<keyword evidence="4" id="KW-1185">Reference proteome</keyword>
<protein>
    <recommendedName>
        <fullName evidence="2">Formyl transferase N-terminal domain-containing protein</fullName>
    </recommendedName>
</protein>
<comment type="caution">
    <text evidence="3">The sequence shown here is derived from an EMBL/GenBank/DDBJ whole genome shotgun (WGS) entry which is preliminary data.</text>
</comment>
<dbReference type="InterPro" id="IPR002376">
    <property type="entry name" value="Formyl_transf_N"/>
</dbReference>
<dbReference type="InterPro" id="IPR036477">
    <property type="entry name" value="Formyl_transf_N_sf"/>
</dbReference>
<dbReference type="Proteomes" id="UP001499895">
    <property type="component" value="Unassembled WGS sequence"/>
</dbReference>
<feature type="domain" description="Formyl transferase N-terminal" evidence="2">
    <location>
        <begin position="105"/>
        <end position="190"/>
    </location>
</feature>
<dbReference type="PANTHER" id="PTHR11138">
    <property type="entry name" value="METHIONYL-TRNA FORMYLTRANSFERASE"/>
    <property type="match status" value="1"/>
</dbReference>
<dbReference type="Gene3D" id="3.40.50.12230">
    <property type="match status" value="1"/>
</dbReference>
<gene>
    <name evidence="3" type="ORF">GCM10009544_57650</name>
</gene>